<dbReference type="GO" id="GO:0006364">
    <property type="term" value="P:rRNA processing"/>
    <property type="evidence" value="ECO:0007669"/>
    <property type="project" value="InterPro"/>
</dbReference>
<keyword evidence="1 5" id="KW-0489">Methyltransferase</keyword>
<dbReference type="InterPro" id="IPR003742">
    <property type="entry name" value="RlmH-like"/>
</dbReference>
<dbReference type="AlphaFoldDB" id="A0A5J4SBC7"/>
<dbReference type="GO" id="GO:0032259">
    <property type="term" value="P:methylation"/>
    <property type="evidence" value="ECO:0007669"/>
    <property type="project" value="UniProtKB-KW"/>
</dbReference>
<dbReference type="GO" id="GO:0008168">
    <property type="term" value="F:methyltransferase activity"/>
    <property type="evidence" value="ECO:0007669"/>
    <property type="project" value="UniProtKB-KW"/>
</dbReference>
<organism evidence="5">
    <name type="scientific">termite gut metagenome</name>
    <dbReference type="NCBI Taxonomy" id="433724"/>
    <lineage>
        <taxon>unclassified sequences</taxon>
        <taxon>metagenomes</taxon>
        <taxon>organismal metagenomes</taxon>
    </lineage>
</organism>
<evidence type="ECO:0000313" key="6">
    <source>
        <dbReference type="EMBL" id="KAA6343346.1"/>
    </source>
</evidence>
<evidence type="ECO:0000256" key="4">
    <source>
        <dbReference type="ARBA" id="ARBA00038303"/>
    </source>
</evidence>
<comment type="caution">
    <text evidence="5">The sequence shown here is derived from an EMBL/GenBank/DDBJ whole genome shotgun (WGS) entry which is preliminary data.</text>
</comment>
<dbReference type="HAMAP" id="MF_00658">
    <property type="entry name" value="23SrRNA_methyltr_H"/>
    <property type="match status" value="1"/>
</dbReference>
<evidence type="ECO:0000256" key="1">
    <source>
        <dbReference type="ARBA" id="ARBA00022603"/>
    </source>
</evidence>
<dbReference type="Gene3D" id="3.40.1280.10">
    <property type="match status" value="1"/>
</dbReference>
<keyword evidence="2 5" id="KW-0808">Transferase</keyword>
<dbReference type="SUPFAM" id="SSF75217">
    <property type="entry name" value="alpha/beta knot"/>
    <property type="match status" value="1"/>
</dbReference>
<dbReference type="Pfam" id="PF02590">
    <property type="entry name" value="SPOUT_MTase"/>
    <property type="match status" value="1"/>
</dbReference>
<dbReference type="InterPro" id="IPR029028">
    <property type="entry name" value="Alpha/beta_knot_MTases"/>
</dbReference>
<evidence type="ECO:0000256" key="2">
    <source>
        <dbReference type="ARBA" id="ARBA00022679"/>
    </source>
</evidence>
<comment type="similarity">
    <text evidence="4">Belongs to the RNA methyltransferase RlmH family.</text>
</comment>
<evidence type="ECO:0000313" key="5">
    <source>
        <dbReference type="EMBL" id="KAA6343327.1"/>
    </source>
</evidence>
<dbReference type="PIRSF" id="PIRSF004505">
    <property type="entry name" value="MT_bac"/>
    <property type="match status" value="1"/>
</dbReference>
<reference evidence="5" key="1">
    <citation type="submission" date="2019-03" db="EMBL/GenBank/DDBJ databases">
        <title>Single cell metagenomics reveals metabolic interactions within the superorganism composed of flagellate Streblomastix strix and complex community of Bacteroidetes bacteria on its surface.</title>
        <authorList>
            <person name="Treitli S.C."/>
            <person name="Kolisko M."/>
            <person name="Husnik F."/>
            <person name="Keeling P."/>
            <person name="Hampl V."/>
        </authorList>
    </citation>
    <scope>NUCLEOTIDE SEQUENCE</scope>
    <source>
        <strain evidence="5">STM</strain>
    </source>
</reference>
<dbReference type="PANTHER" id="PTHR33603:SF1">
    <property type="entry name" value="RIBOSOMAL RNA LARGE SUBUNIT METHYLTRANSFERASE H"/>
    <property type="match status" value="1"/>
</dbReference>
<dbReference type="EC" id="2.1.1.177" evidence="5"/>
<dbReference type="PANTHER" id="PTHR33603">
    <property type="entry name" value="METHYLTRANSFERASE"/>
    <property type="match status" value="1"/>
</dbReference>
<gene>
    <name evidence="5" type="ORF">EZS27_008966</name>
    <name evidence="6" type="ORF">EZS27_008985</name>
</gene>
<dbReference type="InterPro" id="IPR029026">
    <property type="entry name" value="tRNA_m1G_MTases_N"/>
</dbReference>
<dbReference type="EMBL" id="SNRY01000275">
    <property type="protein sequence ID" value="KAA6343346.1"/>
    <property type="molecule type" value="Genomic_DNA"/>
</dbReference>
<keyword evidence="3" id="KW-0949">S-adenosyl-L-methionine</keyword>
<dbReference type="NCBIfam" id="NF000990">
    <property type="entry name" value="PRK00103.2-4"/>
    <property type="match status" value="1"/>
</dbReference>
<sequence length="150" mass="17568">MGRTVEQHYVTAVNDYVQRIKHFIAFDLEIIPELKNTKSLTQEQWKEKEGELILKSFQAGDAIILLDEYGKEFCSLDFAYWMEKKMVNTGKRLVFVIGGPYGFSPKIYREAHEIISLSQMTFSHQMVRLVFVEQLYRAMTILNGSPYHHK</sequence>
<protein>
    <submittedName>
        <fullName evidence="5">Ribosomal RNA large subunit methyltransferase H</fullName>
        <ecNumber evidence="5">2.1.1.177</ecNumber>
    </submittedName>
</protein>
<accession>A0A5J4SBC7</accession>
<dbReference type="CDD" id="cd18081">
    <property type="entry name" value="RlmH-like"/>
    <property type="match status" value="1"/>
</dbReference>
<evidence type="ECO:0000256" key="3">
    <source>
        <dbReference type="ARBA" id="ARBA00022691"/>
    </source>
</evidence>
<proteinExistence type="inferred from homology"/>
<name>A0A5J4SBC7_9ZZZZ</name>
<dbReference type="EMBL" id="SNRY01000275">
    <property type="protein sequence ID" value="KAA6343327.1"/>
    <property type="molecule type" value="Genomic_DNA"/>
</dbReference>